<organism evidence="6 7">
    <name type="scientific">Brachionus plicatilis</name>
    <name type="common">Marine rotifer</name>
    <name type="synonym">Brachionus muelleri</name>
    <dbReference type="NCBI Taxonomy" id="10195"/>
    <lineage>
        <taxon>Eukaryota</taxon>
        <taxon>Metazoa</taxon>
        <taxon>Spiralia</taxon>
        <taxon>Gnathifera</taxon>
        <taxon>Rotifera</taxon>
        <taxon>Eurotatoria</taxon>
        <taxon>Monogononta</taxon>
        <taxon>Pseudotrocha</taxon>
        <taxon>Ploima</taxon>
        <taxon>Brachionidae</taxon>
        <taxon>Brachionus</taxon>
    </lineage>
</organism>
<name>A0A3M7PPG6_BRAPC</name>
<feature type="transmembrane region" description="Helical" evidence="5">
    <location>
        <begin position="206"/>
        <end position="232"/>
    </location>
</feature>
<keyword evidence="3 5" id="KW-1133">Transmembrane helix</keyword>
<comment type="subcellular location">
    <subcellularLocation>
        <location evidence="1">Membrane</location>
        <topology evidence="1">Multi-pass membrane protein</topology>
    </subcellularLocation>
</comment>
<evidence type="ECO:0000256" key="2">
    <source>
        <dbReference type="ARBA" id="ARBA00022692"/>
    </source>
</evidence>
<dbReference type="CDD" id="cd03127">
    <property type="entry name" value="tetraspanin_LEL"/>
    <property type="match status" value="1"/>
</dbReference>
<dbReference type="EMBL" id="REGN01009652">
    <property type="protein sequence ID" value="RNA00671.1"/>
    <property type="molecule type" value="Genomic_DNA"/>
</dbReference>
<dbReference type="AlphaFoldDB" id="A0A3M7PPG6"/>
<keyword evidence="4 5" id="KW-0472">Membrane</keyword>
<evidence type="ECO:0000256" key="5">
    <source>
        <dbReference type="SAM" id="Phobius"/>
    </source>
</evidence>
<evidence type="ECO:0000256" key="4">
    <source>
        <dbReference type="ARBA" id="ARBA00023136"/>
    </source>
</evidence>
<evidence type="ECO:0000313" key="6">
    <source>
        <dbReference type="EMBL" id="RNA00671.1"/>
    </source>
</evidence>
<reference evidence="6 7" key="1">
    <citation type="journal article" date="2018" name="Sci. Rep.">
        <title>Genomic signatures of local adaptation to the degree of environmental predictability in rotifers.</title>
        <authorList>
            <person name="Franch-Gras L."/>
            <person name="Hahn C."/>
            <person name="Garcia-Roger E.M."/>
            <person name="Carmona M.J."/>
            <person name="Serra M."/>
            <person name="Gomez A."/>
        </authorList>
    </citation>
    <scope>NUCLEOTIDE SEQUENCE [LARGE SCALE GENOMIC DNA]</scope>
    <source>
        <strain evidence="6">HYR1</strain>
    </source>
</reference>
<dbReference type="STRING" id="10195.A0A3M7PPG6"/>
<feature type="transmembrane region" description="Helical" evidence="5">
    <location>
        <begin position="93"/>
        <end position="118"/>
    </location>
</feature>
<feature type="transmembrane region" description="Helical" evidence="5">
    <location>
        <begin position="68"/>
        <end position="87"/>
    </location>
</feature>
<evidence type="ECO:0000256" key="3">
    <source>
        <dbReference type="ARBA" id="ARBA00022989"/>
    </source>
</evidence>
<dbReference type="GO" id="GO:0016020">
    <property type="term" value="C:membrane"/>
    <property type="evidence" value="ECO:0007669"/>
    <property type="project" value="UniProtKB-SubCell"/>
</dbReference>
<protein>
    <submittedName>
        <fullName evidence="6">23 kDa integral membrane-like</fullName>
    </submittedName>
</protein>
<sequence length="241" mass="26330">MAKLNLGFCAASIRFLIILLNSLLLTCGLVVFITAAVLKWTTFLNKFLTTPNIDLVIKTGSITSISTSLLIISGFVCLVSLIGLIGAKYSNKLFLIIYEVIIILLFLAHGISILVLVFSSSSIEKQFKSSFNSTIDDLITDAFKNSTDFDQKCNLTFAVSKIFKCCGYNGPSDFKETGLAEKCCDQSSKETTGCGQKVVDDIKKHAVTLLVVPSVIILCIELLGMIMIPFLIDSDVREKKS</sequence>
<dbReference type="SUPFAM" id="SSF48652">
    <property type="entry name" value="Tetraspanin"/>
    <property type="match status" value="1"/>
</dbReference>
<dbReference type="InterPro" id="IPR008952">
    <property type="entry name" value="Tetraspanin_EC2_sf"/>
</dbReference>
<dbReference type="Gene3D" id="1.10.1450.10">
    <property type="entry name" value="Tetraspanin"/>
    <property type="match status" value="1"/>
</dbReference>
<gene>
    <name evidence="6" type="ORF">BpHYR1_030519</name>
</gene>
<keyword evidence="2 5" id="KW-0812">Transmembrane</keyword>
<accession>A0A3M7PPG6</accession>
<comment type="caution">
    <text evidence="6">The sequence shown here is derived from an EMBL/GenBank/DDBJ whole genome shotgun (WGS) entry which is preliminary data.</text>
</comment>
<dbReference type="OrthoDB" id="10515957at2759"/>
<evidence type="ECO:0000313" key="7">
    <source>
        <dbReference type="Proteomes" id="UP000276133"/>
    </source>
</evidence>
<feature type="transmembrane region" description="Helical" evidence="5">
    <location>
        <begin position="12"/>
        <end position="38"/>
    </location>
</feature>
<proteinExistence type="predicted"/>
<evidence type="ECO:0000256" key="1">
    <source>
        <dbReference type="ARBA" id="ARBA00004141"/>
    </source>
</evidence>
<keyword evidence="7" id="KW-1185">Reference proteome</keyword>
<dbReference type="Pfam" id="PF00335">
    <property type="entry name" value="Tetraspanin"/>
    <property type="match status" value="1"/>
</dbReference>
<dbReference type="Proteomes" id="UP000276133">
    <property type="component" value="Unassembled WGS sequence"/>
</dbReference>
<dbReference type="InterPro" id="IPR018499">
    <property type="entry name" value="Tetraspanin/Peripherin"/>
</dbReference>